<dbReference type="Pfam" id="PF01257">
    <property type="entry name" value="2Fe-2S_thioredx"/>
    <property type="match status" value="1"/>
</dbReference>
<evidence type="ECO:0000313" key="8">
    <source>
        <dbReference type="EMBL" id="RLE12640.1"/>
    </source>
</evidence>
<dbReference type="FunFam" id="3.40.30.10:FF:000015">
    <property type="entry name" value="NADH-quinone oxidoreductase subunit E"/>
    <property type="match status" value="1"/>
</dbReference>
<name>A0A662DA82_UNCAE</name>
<dbReference type="Gene3D" id="1.10.10.1590">
    <property type="entry name" value="NADH-quinone oxidoreductase subunit E"/>
    <property type="match status" value="1"/>
</dbReference>
<dbReference type="EC" id="1.6.5.11" evidence="8"/>
<feature type="binding site" evidence="7">
    <location>
        <position position="82"/>
    </location>
    <ligand>
        <name>[2Fe-2S] cluster</name>
        <dbReference type="ChEBI" id="CHEBI:190135"/>
    </ligand>
</feature>
<keyword evidence="2 7" id="KW-0001">2Fe-2S</keyword>
<dbReference type="InterPro" id="IPR036249">
    <property type="entry name" value="Thioredoxin-like_sf"/>
</dbReference>
<dbReference type="InterPro" id="IPR002023">
    <property type="entry name" value="NuoE-like"/>
</dbReference>
<comment type="cofactor">
    <cofactor evidence="7">
        <name>[2Fe-2S] cluster</name>
        <dbReference type="ChEBI" id="CHEBI:190135"/>
    </cofactor>
    <text evidence="7">Binds 1 [2Fe-2S] cluster.</text>
</comment>
<dbReference type="PANTHER" id="PTHR43342:SF1">
    <property type="entry name" value="BIFURCATING [FEFE] HYDROGENASE GAMMA SUBUNIT"/>
    <property type="match status" value="1"/>
</dbReference>
<accession>A0A662DA82</accession>
<dbReference type="GO" id="GO:0051537">
    <property type="term" value="F:2 iron, 2 sulfur cluster binding"/>
    <property type="evidence" value="ECO:0007669"/>
    <property type="project" value="UniProtKB-KW"/>
</dbReference>
<dbReference type="EMBL" id="QMQA01000150">
    <property type="protein sequence ID" value="RLE12640.1"/>
    <property type="molecule type" value="Genomic_DNA"/>
</dbReference>
<feature type="binding site" evidence="7">
    <location>
        <position position="77"/>
    </location>
    <ligand>
        <name>[2Fe-2S] cluster</name>
        <dbReference type="ChEBI" id="CHEBI:190135"/>
    </ligand>
</feature>
<keyword evidence="3 7" id="KW-0479">Metal-binding</keyword>
<evidence type="ECO:0000256" key="3">
    <source>
        <dbReference type="ARBA" id="ARBA00022723"/>
    </source>
</evidence>
<dbReference type="CDD" id="cd03064">
    <property type="entry name" value="TRX_Fd_NuoE"/>
    <property type="match status" value="1"/>
</dbReference>
<proteinExistence type="inferred from homology"/>
<keyword evidence="4 7" id="KW-0408">Iron</keyword>
<dbReference type="NCBIfam" id="NF005722">
    <property type="entry name" value="PRK07539.1-2"/>
    <property type="match status" value="1"/>
</dbReference>
<dbReference type="Proteomes" id="UP000280417">
    <property type="component" value="Unassembled WGS sequence"/>
</dbReference>
<dbReference type="PIRSF" id="PIRSF000216">
    <property type="entry name" value="NADH_DH_24kDa"/>
    <property type="match status" value="1"/>
</dbReference>
<dbReference type="GO" id="GO:0016491">
    <property type="term" value="F:oxidoreductase activity"/>
    <property type="evidence" value="ECO:0007669"/>
    <property type="project" value="UniProtKB-KW"/>
</dbReference>
<keyword evidence="5 7" id="KW-0411">Iron-sulfur</keyword>
<evidence type="ECO:0000256" key="6">
    <source>
        <dbReference type="ARBA" id="ARBA00034078"/>
    </source>
</evidence>
<evidence type="ECO:0000256" key="5">
    <source>
        <dbReference type="ARBA" id="ARBA00023014"/>
    </source>
</evidence>
<dbReference type="SUPFAM" id="SSF52833">
    <property type="entry name" value="Thioredoxin-like"/>
    <property type="match status" value="1"/>
</dbReference>
<sequence length="156" mass="17883">MQEKLKVDRVIDRYEGDKANLISILQDVQREYNWLPQDVLTYIAQKLNLPLIDVFEVATFYKSFSLKPRGRHLITVCLGTACHVRGGQRVLEEIERRINVKPGETSEDKQFTLETVNCLGCCAIGPIVVIDGEYYGQMNTRKVASLLEKYSKKDKD</sequence>
<comment type="similarity">
    <text evidence="1">Belongs to the complex I 24 kDa subunit family.</text>
</comment>
<dbReference type="GO" id="GO:0046872">
    <property type="term" value="F:metal ion binding"/>
    <property type="evidence" value="ECO:0007669"/>
    <property type="project" value="UniProtKB-KW"/>
</dbReference>
<comment type="cofactor">
    <cofactor evidence="6">
        <name>[2Fe-2S] cluster</name>
        <dbReference type="ChEBI" id="CHEBI:190135"/>
    </cofactor>
</comment>
<reference evidence="8 9" key="1">
    <citation type="submission" date="2018-06" db="EMBL/GenBank/DDBJ databases">
        <title>Extensive metabolic versatility and redundancy in microbially diverse, dynamic hydrothermal sediments.</title>
        <authorList>
            <person name="Dombrowski N."/>
            <person name="Teske A."/>
            <person name="Baker B.J."/>
        </authorList>
    </citation>
    <scope>NUCLEOTIDE SEQUENCE [LARGE SCALE GENOMIC DNA]</scope>
    <source>
        <strain evidence="8">B3_G15</strain>
    </source>
</reference>
<evidence type="ECO:0000256" key="1">
    <source>
        <dbReference type="ARBA" id="ARBA00010643"/>
    </source>
</evidence>
<feature type="binding site" evidence="7">
    <location>
        <position position="118"/>
    </location>
    <ligand>
        <name>[2Fe-2S] cluster</name>
        <dbReference type="ChEBI" id="CHEBI:190135"/>
    </ligand>
</feature>
<evidence type="ECO:0000256" key="2">
    <source>
        <dbReference type="ARBA" id="ARBA00022714"/>
    </source>
</evidence>
<dbReference type="InterPro" id="IPR041921">
    <property type="entry name" value="NuoE_N"/>
</dbReference>
<gene>
    <name evidence="8" type="ORF">DRJ04_05830</name>
</gene>
<dbReference type="AlphaFoldDB" id="A0A662DA82"/>
<evidence type="ECO:0000256" key="4">
    <source>
        <dbReference type="ARBA" id="ARBA00023004"/>
    </source>
</evidence>
<comment type="caution">
    <text evidence="8">The sequence shown here is derived from an EMBL/GenBank/DDBJ whole genome shotgun (WGS) entry which is preliminary data.</text>
</comment>
<dbReference type="PROSITE" id="PS01099">
    <property type="entry name" value="COMPLEX1_24K"/>
    <property type="match status" value="1"/>
</dbReference>
<evidence type="ECO:0000256" key="7">
    <source>
        <dbReference type="PIRSR" id="PIRSR000216-1"/>
    </source>
</evidence>
<feature type="binding site" evidence="7">
    <location>
        <position position="122"/>
    </location>
    <ligand>
        <name>[2Fe-2S] cluster</name>
        <dbReference type="ChEBI" id="CHEBI:190135"/>
    </ligand>
</feature>
<dbReference type="InterPro" id="IPR028431">
    <property type="entry name" value="NADP_DH_HndA-like"/>
</dbReference>
<dbReference type="Gene3D" id="3.40.30.10">
    <property type="entry name" value="Glutaredoxin"/>
    <property type="match status" value="1"/>
</dbReference>
<dbReference type="PANTHER" id="PTHR43342">
    <property type="entry name" value="NADH-QUINONE OXIDOREDUCTASE, E SUBUNIT"/>
    <property type="match status" value="1"/>
</dbReference>
<keyword evidence="8" id="KW-0560">Oxidoreductase</keyword>
<dbReference type="InterPro" id="IPR042128">
    <property type="entry name" value="NuoE_dom"/>
</dbReference>
<evidence type="ECO:0000313" key="9">
    <source>
        <dbReference type="Proteomes" id="UP000280417"/>
    </source>
</evidence>
<organism evidence="8 9">
    <name type="scientific">Aerophobetes bacterium</name>
    <dbReference type="NCBI Taxonomy" id="2030807"/>
    <lineage>
        <taxon>Bacteria</taxon>
        <taxon>Candidatus Aerophobota</taxon>
    </lineage>
</organism>
<protein>
    <submittedName>
        <fullName evidence="8">NADH-quinone oxidoreductase subunit NuoE</fullName>
        <ecNumber evidence="8">1.6.5.11</ecNumber>
    </submittedName>
</protein>
<dbReference type="FunFam" id="1.10.10.1590:FF:000001">
    <property type="entry name" value="NADH-quinone oxidoreductase subunit E"/>
    <property type="match status" value="1"/>
</dbReference>